<comment type="subcellular location">
    <subcellularLocation>
        <location evidence="1">Cell membrane</location>
    </subcellularLocation>
</comment>
<keyword evidence="3 9" id="KW-0732">Signal</keyword>
<dbReference type="PANTHER" id="PTHR19433:SF133">
    <property type="entry name" value="IMMUNE-TYPE RECEPTOR 5 PRECURSOR-RELATED"/>
    <property type="match status" value="1"/>
</dbReference>
<feature type="domain" description="Ig-like" evidence="10">
    <location>
        <begin position="127"/>
        <end position="220"/>
    </location>
</feature>
<keyword evidence="5 8" id="KW-0472">Membrane</keyword>
<dbReference type="InterPro" id="IPR013783">
    <property type="entry name" value="Ig-like_fold"/>
</dbReference>
<reference evidence="11" key="1">
    <citation type="submission" date="2021-04" db="EMBL/GenBank/DDBJ databases">
        <authorList>
            <consortium name="Wellcome Sanger Institute Data Sharing"/>
        </authorList>
    </citation>
    <scope>NUCLEOTIDE SEQUENCE [LARGE SCALE GENOMIC DNA]</scope>
</reference>
<evidence type="ECO:0000256" key="5">
    <source>
        <dbReference type="ARBA" id="ARBA00023136"/>
    </source>
</evidence>
<evidence type="ECO:0000313" key="12">
    <source>
        <dbReference type="Proteomes" id="UP000265040"/>
    </source>
</evidence>
<evidence type="ECO:0000256" key="4">
    <source>
        <dbReference type="ARBA" id="ARBA00022859"/>
    </source>
</evidence>
<dbReference type="PROSITE" id="PS50835">
    <property type="entry name" value="IG_LIKE"/>
    <property type="match status" value="2"/>
</dbReference>
<protein>
    <recommendedName>
        <fullName evidence="10">Ig-like domain-containing protein</fullName>
    </recommendedName>
</protein>
<evidence type="ECO:0000256" key="9">
    <source>
        <dbReference type="SAM" id="SignalP"/>
    </source>
</evidence>
<sequence>MIVLLATLLLLHRGYSLVPVITVQLDKPVTFTCFLPDEGLKSRQLFWYKQSAGDELKLIATLKKFSNPQYAPGFSNLRLEVKHSEHISNLTILRTIHEDEGMYHCALVDWTNTTWTGMYLSVKGNSERTSTVVQTVSDPVRPGDSVTLQCSVLSNFDNKTCPGDHSVYWFRAGSDKSHPDIIYTGGNNECERRSDAVKSCVYRFSKTVSSSDAGTYYCAVATCGQILFGDGTNLQIEGVNIFSQTTKAVYLLSAALALCVFVFIFLICSIKCDCCSAAVALQHNSGHRSQLDTLMYSAVIFTVRKTDSVAMKKGKAAETERIYAAVKAFGLN</sequence>
<evidence type="ECO:0000256" key="8">
    <source>
        <dbReference type="SAM" id="Phobius"/>
    </source>
</evidence>
<evidence type="ECO:0000313" key="11">
    <source>
        <dbReference type="Ensembl" id="ENSATEP00000002980.3"/>
    </source>
</evidence>
<accession>A0A3Q1H6I6</accession>
<dbReference type="RefSeq" id="XP_026214199.1">
    <property type="nucleotide sequence ID" value="XM_026358414.1"/>
</dbReference>
<evidence type="ECO:0000256" key="1">
    <source>
        <dbReference type="ARBA" id="ARBA00004236"/>
    </source>
</evidence>
<dbReference type="CDD" id="cd00099">
    <property type="entry name" value="IgV"/>
    <property type="match status" value="1"/>
</dbReference>
<dbReference type="SMART" id="SM00409">
    <property type="entry name" value="IG"/>
    <property type="match status" value="2"/>
</dbReference>
<dbReference type="Gene3D" id="2.60.40.10">
    <property type="entry name" value="Immunoglobulins"/>
    <property type="match status" value="2"/>
</dbReference>
<evidence type="ECO:0000259" key="10">
    <source>
        <dbReference type="PROSITE" id="PS50835"/>
    </source>
</evidence>
<dbReference type="Proteomes" id="UP000265040">
    <property type="component" value="Chromosome 10"/>
</dbReference>
<keyword evidence="8" id="KW-0812">Transmembrane</keyword>
<evidence type="ECO:0000256" key="7">
    <source>
        <dbReference type="ARBA" id="ARBA00023180"/>
    </source>
</evidence>
<name>A0A3Q1H6I6_ANATE</name>
<dbReference type="GeneTree" id="ENSGT01030000234530"/>
<dbReference type="PANTHER" id="PTHR19433">
    <property type="entry name" value="T-CELL RECEPTOR ALPHA CHAIN V REGION-RELATED"/>
    <property type="match status" value="1"/>
</dbReference>
<organism evidence="11 12">
    <name type="scientific">Anabas testudineus</name>
    <name type="common">Climbing perch</name>
    <name type="synonym">Anthias testudineus</name>
    <dbReference type="NCBI Taxonomy" id="64144"/>
    <lineage>
        <taxon>Eukaryota</taxon>
        <taxon>Metazoa</taxon>
        <taxon>Chordata</taxon>
        <taxon>Craniata</taxon>
        <taxon>Vertebrata</taxon>
        <taxon>Euteleostomi</taxon>
        <taxon>Actinopterygii</taxon>
        <taxon>Neopterygii</taxon>
        <taxon>Teleostei</taxon>
        <taxon>Neoteleostei</taxon>
        <taxon>Acanthomorphata</taxon>
        <taxon>Anabantaria</taxon>
        <taxon>Anabantiformes</taxon>
        <taxon>Anabantoidei</taxon>
        <taxon>Anabantidae</taxon>
        <taxon>Anabas</taxon>
    </lineage>
</organism>
<proteinExistence type="predicted"/>
<keyword evidence="12" id="KW-1185">Reference proteome</keyword>
<dbReference type="InterPro" id="IPR052051">
    <property type="entry name" value="TCR_complex_component"/>
</dbReference>
<keyword evidence="7" id="KW-0325">Glycoprotein</keyword>
<dbReference type="InterPro" id="IPR036179">
    <property type="entry name" value="Ig-like_dom_sf"/>
</dbReference>
<feature type="signal peptide" evidence="9">
    <location>
        <begin position="1"/>
        <end position="16"/>
    </location>
</feature>
<dbReference type="InterPro" id="IPR013106">
    <property type="entry name" value="Ig_V-set"/>
</dbReference>
<keyword evidence="2" id="KW-1003">Cell membrane</keyword>
<dbReference type="Pfam" id="PF07686">
    <property type="entry name" value="V-set"/>
    <property type="match status" value="2"/>
</dbReference>
<feature type="domain" description="Ig-like" evidence="10">
    <location>
        <begin position="29"/>
        <end position="105"/>
    </location>
</feature>
<dbReference type="AlphaFoldDB" id="A0A3Q1H6I6"/>
<keyword evidence="4" id="KW-0391">Immunity</keyword>
<dbReference type="GeneID" id="113160947"/>
<dbReference type="GO" id="GO:0009617">
    <property type="term" value="P:response to bacterium"/>
    <property type="evidence" value="ECO:0007669"/>
    <property type="project" value="TreeGrafter"/>
</dbReference>
<dbReference type="InParanoid" id="A0A3Q1H6I6"/>
<dbReference type="InterPro" id="IPR003599">
    <property type="entry name" value="Ig_sub"/>
</dbReference>
<evidence type="ECO:0000256" key="3">
    <source>
        <dbReference type="ARBA" id="ARBA00022729"/>
    </source>
</evidence>
<keyword evidence="8" id="KW-1133">Transmembrane helix</keyword>
<keyword evidence="6" id="KW-1015">Disulfide bond</keyword>
<evidence type="ECO:0000256" key="2">
    <source>
        <dbReference type="ARBA" id="ARBA00022475"/>
    </source>
</evidence>
<dbReference type="GO" id="GO:0005886">
    <property type="term" value="C:plasma membrane"/>
    <property type="evidence" value="ECO:0007669"/>
    <property type="project" value="UniProtKB-SubCell"/>
</dbReference>
<reference evidence="11" key="2">
    <citation type="submission" date="2025-08" db="UniProtKB">
        <authorList>
            <consortium name="Ensembl"/>
        </authorList>
    </citation>
    <scope>IDENTIFICATION</scope>
</reference>
<dbReference type="Ensembl" id="ENSATET00000003009.3">
    <property type="protein sequence ID" value="ENSATEP00000002980.3"/>
    <property type="gene ID" value="ENSATEG00000002105.3"/>
</dbReference>
<feature type="chain" id="PRO_5043848346" description="Ig-like domain-containing protein" evidence="9">
    <location>
        <begin position="17"/>
        <end position="332"/>
    </location>
</feature>
<evidence type="ECO:0000256" key="6">
    <source>
        <dbReference type="ARBA" id="ARBA00023157"/>
    </source>
</evidence>
<reference evidence="11" key="3">
    <citation type="submission" date="2025-09" db="UniProtKB">
        <authorList>
            <consortium name="Ensembl"/>
        </authorList>
    </citation>
    <scope>IDENTIFICATION</scope>
</reference>
<feature type="transmembrane region" description="Helical" evidence="8">
    <location>
        <begin position="248"/>
        <end position="268"/>
    </location>
</feature>
<dbReference type="GO" id="GO:0002376">
    <property type="term" value="P:immune system process"/>
    <property type="evidence" value="ECO:0007669"/>
    <property type="project" value="UniProtKB-KW"/>
</dbReference>
<dbReference type="SUPFAM" id="SSF48726">
    <property type="entry name" value="Immunoglobulin"/>
    <property type="match status" value="2"/>
</dbReference>
<dbReference type="InterPro" id="IPR007110">
    <property type="entry name" value="Ig-like_dom"/>
</dbReference>